<feature type="domain" description="NTP pyrophosphohydrolase MazG-like" evidence="1">
    <location>
        <begin position="32"/>
        <end position="82"/>
    </location>
</feature>
<dbReference type="PANTHER" id="PTHR42702">
    <property type="entry name" value="NUCLEOTIDE PYROPHOSPHOHYDROLASE"/>
    <property type="match status" value="1"/>
</dbReference>
<dbReference type="STRING" id="399550.Smar_0994"/>
<proteinExistence type="predicted"/>
<dbReference type="KEGG" id="smr:Smar_0994"/>
<dbReference type="Proteomes" id="UP000000254">
    <property type="component" value="Chromosome"/>
</dbReference>
<dbReference type="Gene3D" id="1.10.287.1080">
    <property type="entry name" value="MazG-like"/>
    <property type="match status" value="1"/>
</dbReference>
<gene>
    <name evidence="2" type="ordered locus">Smar_0994</name>
</gene>
<dbReference type="eggNOG" id="arCOG01084">
    <property type="taxonomic scope" value="Archaea"/>
</dbReference>
<dbReference type="SUPFAM" id="SSF101386">
    <property type="entry name" value="all-alpha NTP pyrophosphatases"/>
    <property type="match status" value="1"/>
</dbReference>
<keyword evidence="3" id="KW-1185">Reference proteome</keyword>
<reference evidence="2 3" key="2">
    <citation type="journal article" date="2009" name="Stand. Genomic Sci.">
        <title>Complete genome sequence of Staphylothermus marinus Stetter and Fiala 1986 type strain F1.</title>
        <authorList>
            <person name="Anderson I.J."/>
            <person name="Sun H."/>
            <person name="Lapidus A."/>
            <person name="Copeland A."/>
            <person name="Glavina Del Rio T."/>
            <person name="Tice H."/>
            <person name="Dalin E."/>
            <person name="Lucas S."/>
            <person name="Barry K."/>
            <person name="Land M."/>
            <person name="Richardson P."/>
            <person name="Huber H."/>
            <person name="Kyrpides N.C."/>
        </authorList>
    </citation>
    <scope>NUCLEOTIDE SEQUENCE [LARGE SCALE GENOMIC DNA]</scope>
    <source>
        <strain evidence="3">ATCC 43588 / DSM 3639 / JCM 9404 / F1</strain>
    </source>
</reference>
<dbReference type="RefSeq" id="WP_011839283.1">
    <property type="nucleotide sequence ID" value="NC_009033.1"/>
</dbReference>
<dbReference type="EMBL" id="CP000575">
    <property type="protein sequence ID" value="ABN70092.1"/>
    <property type="molecule type" value="Genomic_DNA"/>
</dbReference>
<sequence>MSKEPISIKQAQLLIRKKYYERDHARGLFATYTWFIEEVGELAEALLSQNKESIEEEIADVLAWLLSVANLVGVDVEEAFKKKYLK</sequence>
<dbReference type="OrthoDB" id="49823at2157"/>
<reference evidence="3" key="1">
    <citation type="journal article" date="2009" name="BMC Genomics">
        <title>The complete genome sequence of Staphylothermus marinus reveals differences in sulfur metabolism among heterotrophic Crenarchaeota.</title>
        <authorList>
            <person name="Anderson I.J."/>
            <person name="Dharmarajan L."/>
            <person name="Rodriguez J."/>
            <person name="Hooper S."/>
            <person name="Porat I."/>
            <person name="Ulrich L.E."/>
            <person name="Elkins J.G."/>
            <person name="Mavromatis K."/>
            <person name="Sun H."/>
            <person name="Land M."/>
            <person name="Lapidus A."/>
            <person name="Lucas S."/>
            <person name="Barry K."/>
            <person name="Huber H."/>
            <person name="Zhulin I.B."/>
            <person name="Whitman W.B."/>
            <person name="Mukhopadhyay B."/>
            <person name="Woese C."/>
            <person name="Bristow J."/>
            <person name="Kyrpides N."/>
        </authorList>
    </citation>
    <scope>NUCLEOTIDE SEQUENCE [LARGE SCALE GENOMIC DNA]</scope>
    <source>
        <strain evidence="3">ATCC 43588 / DSM 3639 / JCM 9404 / F1</strain>
    </source>
</reference>
<dbReference type="AlphaFoldDB" id="A3DN82"/>
<dbReference type="CDD" id="cd11535">
    <property type="entry name" value="NTP-PPase_SsMazG"/>
    <property type="match status" value="1"/>
</dbReference>
<protein>
    <submittedName>
        <fullName evidence="2">MazG nucleotide pyrophosphohydrolase</fullName>
    </submittedName>
</protein>
<dbReference type="HOGENOM" id="CLU_166059_0_0_2"/>
<organism evidence="2 3">
    <name type="scientific">Staphylothermus marinus (strain ATCC 43588 / DSM 3639 / JCM 9404 / F1)</name>
    <dbReference type="NCBI Taxonomy" id="399550"/>
    <lineage>
        <taxon>Archaea</taxon>
        <taxon>Thermoproteota</taxon>
        <taxon>Thermoprotei</taxon>
        <taxon>Desulfurococcales</taxon>
        <taxon>Desulfurococcaceae</taxon>
        <taxon>Staphylothermus</taxon>
    </lineage>
</organism>
<dbReference type="PANTHER" id="PTHR42702:SF1">
    <property type="entry name" value="REGULATORY PROTEIN FOR BETA-LACTAMASE"/>
    <property type="match status" value="1"/>
</dbReference>
<evidence type="ECO:0000313" key="3">
    <source>
        <dbReference type="Proteomes" id="UP000000254"/>
    </source>
</evidence>
<name>A3DN82_STAMF</name>
<dbReference type="GeneID" id="4907946"/>
<dbReference type="InterPro" id="IPR004518">
    <property type="entry name" value="MazG-like_dom"/>
</dbReference>
<accession>A3DN82</accession>
<dbReference type="Pfam" id="PF03819">
    <property type="entry name" value="MazG"/>
    <property type="match status" value="1"/>
</dbReference>
<evidence type="ECO:0000313" key="2">
    <source>
        <dbReference type="EMBL" id="ABN70092.1"/>
    </source>
</evidence>
<evidence type="ECO:0000259" key="1">
    <source>
        <dbReference type="Pfam" id="PF03819"/>
    </source>
</evidence>